<organism evidence="6">
    <name type="scientific">Bradyrhizobium diazoefficiens</name>
    <dbReference type="NCBI Taxonomy" id="1355477"/>
    <lineage>
        <taxon>Bacteria</taxon>
        <taxon>Pseudomonadati</taxon>
        <taxon>Pseudomonadota</taxon>
        <taxon>Alphaproteobacteria</taxon>
        <taxon>Hyphomicrobiales</taxon>
        <taxon>Nitrobacteraceae</taxon>
        <taxon>Bradyrhizobium</taxon>
    </lineage>
</organism>
<gene>
    <name evidence="9" type="ORF">XF10B_39660</name>
    <name evidence="1" type="ORF">XF1B_40820</name>
    <name evidence="2" type="ORF">XF2B_39850</name>
    <name evidence="3" type="ORF">XF3B_39890</name>
    <name evidence="4" type="ORF">XF4B_39970</name>
    <name evidence="5" type="ORF">XF5B_40470</name>
    <name evidence="6" type="ORF">XF6B_40040</name>
    <name evidence="7" type="ORF">XF8B_39400</name>
    <name evidence="8" type="ORF">XF9B_65310</name>
</gene>
<sequence>MAEMGKIEDRFGLHAFLLAWLRSAGTGSRIRAQRRNWLTRPGGGTEAAGSFVLMYK</sequence>
<protein>
    <submittedName>
        <fullName evidence="6">Uncharacterized protein</fullName>
    </submittedName>
</protein>
<reference evidence="2" key="3">
    <citation type="submission" date="2020-05" db="EMBL/GenBank/DDBJ databases">
        <title>Complete genome sequence of Bradyrhizobium diazoefficiens XF2 isolated from soybean nodule.</title>
        <authorList>
            <person name="Noda R."/>
            <person name="Kakizaki K."/>
            <person name="Minamisawa K."/>
        </authorList>
    </citation>
    <scope>NUCLEOTIDE SEQUENCE</scope>
    <source>
        <strain evidence="2">XF2</strain>
    </source>
</reference>
<evidence type="ECO:0000313" key="2">
    <source>
        <dbReference type="EMBL" id="BCE30216.1"/>
    </source>
</evidence>
<evidence type="ECO:0000313" key="3">
    <source>
        <dbReference type="EMBL" id="BCE38958.1"/>
    </source>
</evidence>
<evidence type="ECO:0000313" key="4">
    <source>
        <dbReference type="EMBL" id="BCE47648.1"/>
    </source>
</evidence>
<dbReference type="EMBL" id="AP023092">
    <property type="protein sequence ID" value="BCE30216.1"/>
    <property type="molecule type" value="Genomic_DNA"/>
</dbReference>
<evidence type="ECO:0000313" key="8">
    <source>
        <dbReference type="EMBL" id="BCE85110.1"/>
    </source>
</evidence>
<evidence type="ECO:0000313" key="7">
    <source>
        <dbReference type="EMBL" id="BCE73829.1"/>
    </source>
</evidence>
<reference evidence="8" key="9">
    <citation type="submission" date="2020-05" db="EMBL/GenBank/DDBJ databases">
        <title>Complete genome sequence of Bradyrhizobium diazoefficiens XF9 isolated from soybean nodule.</title>
        <authorList>
            <person name="Noda R."/>
            <person name="Kakizaki K."/>
            <person name="Minamisawa K."/>
        </authorList>
    </citation>
    <scope>NUCLEOTIDE SEQUENCE</scope>
    <source>
        <strain evidence="8">XF9</strain>
    </source>
</reference>
<evidence type="ECO:0000313" key="1">
    <source>
        <dbReference type="EMBL" id="BCE21401.1"/>
    </source>
</evidence>
<reference evidence="4" key="5">
    <citation type="submission" date="2020-05" db="EMBL/GenBank/DDBJ databases">
        <title>Complete genome sequence of Bradyrhizobium diazoefficiens XF4 isolated from soybean nodule.</title>
        <authorList>
            <person name="Noda R."/>
            <person name="Kakizaki K."/>
            <person name="Minamisawa K."/>
        </authorList>
    </citation>
    <scope>NUCLEOTIDE SEQUENCE</scope>
    <source>
        <strain evidence="4">XF4</strain>
    </source>
</reference>
<reference evidence="6" key="7">
    <citation type="submission" date="2020-05" db="EMBL/GenBank/DDBJ databases">
        <title>Complete genome sequence of Bradyrhizobium diazoefficiens XF6 isolated from soybean nodule.</title>
        <authorList>
            <person name="Noda R."/>
            <person name="Kakizaki K."/>
            <person name="Minamisawa K."/>
        </authorList>
    </citation>
    <scope>NUCLEOTIDE SEQUENCE</scope>
    <source>
        <strain evidence="6">XF6</strain>
    </source>
</reference>
<reference evidence="1" key="1">
    <citation type="submission" date="2020-05" db="EMBL/GenBank/DDBJ databases">
        <title>Complete genome sequence of Bradyrhizobium diazoefficiens XF1 isolated from soybean nodule.</title>
        <authorList>
            <person name="Noda R."/>
            <person name="Kakizaki K."/>
            <person name="Minamisawa K."/>
        </authorList>
    </citation>
    <scope>NUCLEOTIDE SEQUENCE</scope>
    <source>
        <strain evidence="1">XF1</strain>
    </source>
</reference>
<reference evidence="9" key="2">
    <citation type="submission" date="2020-05" db="EMBL/GenBank/DDBJ databases">
        <title>Complete genome sequence of Bradyrhizobium diazoefficiens XF10 isolated from soybean nodule.</title>
        <authorList>
            <person name="Noda R."/>
            <person name="Kakizaki K."/>
            <person name="Minamisawa K."/>
        </authorList>
    </citation>
    <scope>NUCLEOTIDE SEQUENCE</scope>
    <source>
        <strain evidence="9">XF10</strain>
    </source>
</reference>
<evidence type="ECO:0000313" key="9">
    <source>
        <dbReference type="EMBL" id="BCE91168.1"/>
    </source>
</evidence>
<dbReference type="AlphaFoldDB" id="A0A810AMF6"/>
<name>A0A810AMF6_9BRAD</name>
<evidence type="ECO:0000313" key="6">
    <source>
        <dbReference type="EMBL" id="BCE65205.1"/>
    </source>
</evidence>
<dbReference type="EMBL" id="AP023094">
    <property type="protein sequence ID" value="BCE47648.1"/>
    <property type="molecule type" value="Genomic_DNA"/>
</dbReference>
<reference evidence="3" key="4">
    <citation type="submission" date="2020-05" db="EMBL/GenBank/DDBJ databases">
        <title>Complete genome sequence of Bradyrhizobium diazoefficiens XF3 isolated from soybean nodule.</title>
        <authorList>
            <person name="Noda R."/>
            <person name="Kakizaki K."/>
            <person name="Minamisawa K."/>
        </authorList>
    </citation>
    <scope>NUCLEOTIDE SEQUENCE</scope>
    <source>
        <strain evidence="3">XF3</strain>
    </source>
</reference>
<evidence type="ECO:0000313" key="5">
    <source>
        <dbReference type="EMBL" id="BCE56535.1"/>
    </source>
</evidence>
<proteinExistence type="predicted"/>
<reference evidence="5" key="6">
    <citation type="submission" date="2020-05" db="EMBL/GenBank/DDBJ databases">
        <title>Complete genome sequence of Bradyrhizobium diazoefficiens XF5 isolated from soybean nodule.</title>
        <authorList>
            <person name="Noda R."/>
            <person name="Kakizaki K."/>
            <person name="Minamisawa K."/>
        </authorList>
    </citation>
    <scope>NUCLEOTIDE SEQUENCE</scope>
    <source>
        <strain evidence="5">XF5</strain>
    </source>
</reference>
<dbReference type="EMBL" id="AP023091">
    <property type="protein sequence ID" value="BCE21401.1"/>
    <property type="molecule type" value="Genomic_DNA"/>
</dbReference>
<dbReference type="EMBL" id="AP023095">
    <property type="protein sequence ID" value="BCE56535.1"/>
    <property type="molecule type" value="Genomic_DNA"/>
</dbReference>
<dbReference type="EMBL" id="AP023099">
    <property type="protein sequence ID" value="BCE91168.1"/>
    <property type="molecule type" value="Genomic_DNA"/>
</dbReference>
<dbReference type="EMBL" id="AP023097">
    <property type="protein sequence ID" value="BCE73829.1"/>
    <property type="molecule type" value="Genomic_DNA"/>
</dbReference>
<dbReference type="EMBL" id="AP023096">
    <property type="protein sequence ID" value="BCE65205.1"/>
    <property type="molecule type" value="Genomic_DNA"/>
</dbReference>
<reference evidence="7" key="8">
    <citation type="submission" date="2020-05" db="EMBL/GenBank/DDBJ databases">
        <title>Complete genome sequence of Bradyrhizobium diazoefficiens XF8 isolated from soybean nodule.</title>
        <authorList>
            <person name="Noda R."/>
            <person name="Kakizaki K."/>
            <person name="Minamisawa K."/>
        </authorList>
    </citation>
    <scope>NUCLEOTIDE SEQUENCE</scope>
    <source>
        <strain evidence="7">XF8</strain>
    </source>
</reference>
<accession>A0A810AMF6</accession>
<dbReference type="EMBL" id="AP023098">
    <property type="protein sequence ID" value="BCE85110.1"/>
    <property type="molecule type" value="Genomic_DNA"/>
</dbReference>
<dbReference type="EMBL" id="AP023093">
    <property type="protein sequence ID" value="BCE38958.1"/>
    <property type="molecule type" value="Genomic_DNA"/>
</dbReference>